<reference evidence="2 3" key="2">
    <citation type="submission" date="2017-10" db="EMBL/GenBank/DDBJ databases">
        <authorList>
            <person name="Banno H."/>
            <person name="Chua N.-H."/>
        </authorList>
    </citation>
    <scope>NUCLEOTIDE SEQUENCE [LARGE SCALE GENOMIC DNA]</scope>
    <source>
        <strain evidence="2 3">JK626</strain>
    </source>
</reference>
<dbReference type="AlphaFoldDB" id="A0A2G3DV99"/>
<accession>A0A2G3DV99</accession>
<dbReference type="RefSeq" id="WP_099392054.1">
    <property type="nucleotide sequence ID" value="NZ_PDYF01000012.1"/>
</dbReference>
<organism evidence="2 3">
    <name type="scientific">Pseudobutyrivibrio ruminis</name>
    <dbReference type="NCBI Taxonomy" id="46206"/>
    <lineage>
        <taxon>Bacteria</taxon>
        <taxon>Bacillati</taxon>
        <taxon>Bacillota</taxon>
        <taxon>Clostridia</taxon>
        <taxon>Lachnospirales</taxon>
        <taxon>Lachnospiraceae</taxon>
        <taxon>Pseudobutyrivibrio</taxon>
    </lineage>
</organism>
<evidence type="ECO:0000313" key="2">
    <source>
        <dbReference type="EMBL" id="PHU34785.1"/>
    </source>
</evidence>
<dbReference type="Proteomes" id="UP000225889">
    <property type="component" value="Unassembled WGS sequence"/>
</dbReference>
<protein>
    <submittedName>
        <fullName evidence="2">Uncharacterized protein</fullName>
    </submittedName>
</protein>
<evidence type="ECO:0000256" key="1">
    <source>
        <dbReference type="SAM" id="SignalP"/>
    </source>
</evidence>
<evidence type="ECO:0000313" key="3">
    <source>
        <dbReference type="Proteomes" id="UP000225889"/>
    </source>
</evidence>
<gene>
    <name evidence="2" type="ORF">CSX01_08330</name>
</gene>
<name>A0A2G3DV99_9FIRM</name>
<feature type="chain" id="PRO_5039684019" evidence="1">
    <location>
        <begin position="24"/>
        <end position="187"/>
    </location>
</feature>
<keyword evidence="1" id="KW-0732">Signal</keyword>
<dbReference type="PROSITE" id="PS51257">
    <property type="entry name" value="PROKAR_LIPOPROTEIN"/>
    <property type="match status" value="1"/>
</dbReference>
<sequence length="187" mass="21286">MKKRIISLVLLSAILVSSIVSMTACGSKEEEPTAYTETITTEIDPSVPNITEMTKAEILSLSAEEVKKSVENYLPNYRTIYKIDENREMTDKDWKSLATIICIQLYGSATIENSESEEGDTESHDIYVAPTYDDIYPMTLKEFALYMNKAVDTQYGEEYRTENEIDYTKLTDEELQSQKDALLDTLL</sequence>
<reference evidence="2 3" key="1">
    <citation type="submission" date="2017-10" db="EMBL/GenBank/DDBJ databases">
        <title>Resolving the taxonomy of Roseburia spp., Eubacterium rectale and Agathobacter spp. through phylogenomic analysis.</title>
        <authorList>
            <person name="Sheridan P.O."/>
            <person name="Walker A.W."/>
            <person name="Duncan S.H."/>
            <person name="Scott K.P."/>
            <person name="Toole P.W.O."/>
            <person name="Luis P."/>
            <person name="Flint H.J."/>
        </authorList>
    </citation>
    <scope>NUCLEOTIDE SEQUENCE [LARGE SCALE GENOMIC DNA]</scope>
    <source>
        <strain evidence="2 3">JK626</strain>
    </source>
</reference>
<dbReference type="EMBL" id="PDYF01000012">
    <property type="protein sequence ID" value="PHU34785.1"/>
    <property type="molecule type" value="Genomic_DNA"/>
</dbReference>
<comment type="caution">
    <text evidence="2">The sequence shown here is derived from an EMBL/GenBank/DDBJ whole genome shotgun (WGS) entry which is preliminary data.</text>
</comment>
<proteinExistence type="predicted"/>
<feature type="signal peptide" evidence="1">
    <location>
        <begin position="1"/>
        <end position="23"/>
    </location>
</feature>